<dbReference type="AlphaFoldDB" id="A0AAD5YDA7"/>
<evidence type="ECO:0000313" key="1">
    <source>
        <dbReference type="EMBL" id="KAJ3482295.1"/>
    </source>
</evidence>
<gene>
    <name evidence="1" type="ORF">NLI96_g7071</name>
</gene>
<accession>A0AAD5YDA7</accession>
<sequence>MPRLFHPSRTFEGETKFEDKILVNEASSLVSCIRKVFLHALEHREDFRLGNDKTGRLIVVERLRLCVSCGVDLDLAPKSPTRLLEWPLPQTLQRSLLLEALKGMGSRVAWVIAMRGHCLGDERGGGIFPWPRCANTIEMFDSIVQIYAQAAGARQHLIFNRNGPEDLLQHIPHAIRTK</sequence>
<dbReference type="Proteomes" id="UP001212997">
    <property type="component" value="Unassembled WGS sequence"/>
</dbReference>
<reference evidence="1" key="1">
    <citation type="submission" date="2022-07" db="EMBL/GenBank/DDBJ databases">
        <title>Genome Sequence of Physisporinus lineatus.</title>
        <authorList>
            <person name="Buettner E."/>
        </authorList>
    </citation>
    <scope>NUCLEOTIDE SEQUENCE</scope>
    <source>
        <strain evidence="1">VT162</strain>
    </source>
</reference>
<organism evidence="1 2">
    <name type="scientific">Meripilus lineatus</name>
    <dbReference type="NCBI Taxonomy" id="2056292"/>
    <lineage>
        <taxon>Eukaryota</taxon>
        <taxon>Fungi</taxon>
        <taxon>Dikarya</taxon>
        <taxon>Basidiomycota</taxon>
        <taxon>Agaricomycotina</taxon>
        <taxon>Agaricomycetes</taxon>
        <taxon>Polyporales</taxon>
        <taxon>Meripilaceae</taxon>
        <taxon>Meripilus</taxon>
    </lineage>
</organism>
<protein>
    <submittedName>
        <fullName evidence="1">Uncharacterized protein</fullName>
    </submittedName>
</protein>
<evidence type="ECO:0000313" key="2">
    <source>
        <dbReference type="Proteomes" id="UP001212997"/>
    </source>
</evidence>
<keyword evidence="2" id="KW-1185">Reference proteome</keyword>
<comment type="caution">
    <text evidence="1">The sequence shown here is derived from an EMBL/GenBank/DDBJ whole genome shotgun (WGS) entry which is preliminary data.</text>
</comment>
<proteinExistence type="predicted"/>
<name>A0AAD5YDA7_9APHY</name>
<dbReference type="EMBL" id="JANAWD010000280">
    <property type="protein sequence ID" value="KAJ3482295.1"/>
    <property type="molecule type" value="Genomic_DNA"/>
</dbReference>